<dbReference type="PRINTS" id="PR00505">
    <property type="entry name" value="D12N6MTFRASE"/>
</dbReference>
<name>A0A371BFS3_9SPHN</name>
<protein>
    <recommendedName>
        <fullName evidence="2">site-specific DNA-methyltransferase (adenine-specific)</fullName>
        <ecNumber evidence="2">2.1.1.72</ecNumber>
    </recommendedName>
</protein>
<evidence type="ECO:0000256" key="1">
    <source>
        <dbReference type="ARBA" id="ARBA00006594"/>
    </source>
</evidence>
<keyword evidence="5" id="KW-0949">S-adenosyl-L-methionine</keyword>
<dbReference type="InterPro" id="IPR029063">
    <property type="entry name" value="SAM-dependent_MTases_sf"/>
</dbReference>
<gene>
    <name evidence="7" type="ORF">DXH95_03225</name>
</gene>
<evidence type="ECO:0000256" key="5">
    <source>
        <dbReference type="ARBA" id="ARBA00022691"/>
    </source>
</evidence>
<dbReference type="GO" id="GO:0006298">
    <property type="term" value="P:mismatch repair"/>
    <property type="evidence" value="ECO:0007669"/>
    <property type="project" value="TreeGrafter"/>
</dbReference>
<reference evidence="8" key="1">
    <citation type="submission" date="2018-08" db="EMBL/GenBank/DDBJ databases">
        <authorList>
            <person name="Kim S.-J."/>
            <person name="Jung G.-Y."/>
        </authorList>
    </citation>
    <scope>NUCLEOTIDE SEQUENCE [LARGE SCALE GENOMIC DNA]</scope>
    <source>
        <strain evidence="8">GY_G</strain>
    </source>
</reference>
<dbReference type="GO" id="GO:1904047">
    <property type="term" value="F:S-adenosyl-L-methionine binding"/>
    <property type="evidence" value="ECO:0007669"/>
    <property type="project" value="TreeGrafter"/>
</dbReference>
<dbReference type="AlphaFoldDB" id="A0A371BFS3"/>
<evidence type="ECO:0000256" key="6">
    <source>
        <dbReference type="ARBA" id="ARBA00047942"/>
    </source>
</evidence>
<evidence type="ECO:0000256" key="3">
    <source>
        <dbReference type="ARBA" id="ARBA00022603"/>
    </source>
</evidence>
<dbReference type="SUPFAM" id="SSF53335">
    <property type="entry name" value="S-adenosyl-L-methionine-dependent methyltransferases"/>
    <property type="match status" value="1"/>
</dbReference>
<evidence type="ECO:0000313" key="8">
    <source>
        <dbReference type="Proteomes" id="UP000263833"/>
    </source>
</evidence>
<comment type="catalytic activity">
    <reaction evidence="6">
        <text>a 2'-deoxyadenosine in DNA + S-adenosyl-L-methionine = an N(6)-methyl-2'-deoxyadenosine in DNA + S-adenosyl-L-homocysteine + H(+)</text>
        <dbReference type="Rhea" id="RHEA:15197"/>
        <dbReference type="Rhea" id="RHEA-COMP:12418"/>
        <dbReference type="Rhea" id="RHEA-COMP:12419"/>
        <dbReference type="ChEBI" id="CHEBI:15378"/>
        <dbReference type="ChEBI" id="CHEBI:57856"/>
        <dbReference type="ChEBI" id="CHEBI:59789"/>
        <dbReference type="ChEBI" id="CHEBI:90615"/>
        <dbReference type="ChEBI" id="CHEBI:90616"/>
        <dbReference type="EC" id="2.1.1.72"/>
    </reaction>
</comment>
<dbReference type="PANTHER" id="PTHR30481">
    <property type="entry name" value="DNA ADENINE METHYLASE"/>
    <property type="match status" value="1"/>
</dbReference>
<organism evidence="7 8">
    <name type="scientific">Sphingorhabdus pulchriflava</name>
    <dbReference type="NCBI Taxonomy" id="2292257"/>
    <lineage>
        <taxon>Bacteria</taxon>
        <taxon>Pseudomonadati</taxon>
        <taxon>Pseudomonadota</taxon>
        <taxon>Alphaproteobacteria</taxon>
        <taxon>Sphingomonadales</taxon>
        <taxon>Sphingomonadaceae</taxon>
        <taxon>Sphingorhabdus</taxon>
    </lineage>
</organism>
<dbReference type="OrthoDB" id="9805629at2"/>
<sequence length="285" mass="31887">MSTPLFSELVSSTHPAAGYIGGKRKLARQICAAIDRLPHRTYVEVFMGMGGIFLRRTRAAPSEVINDLSEDVSTFFRVLQRHYIAFLDMLRFQVTSRSGFEKLAALDPASLTDLERSARFLYLQRLSYGGKGTNRSFGVDPVSPAGFDMTKIPPLLEALHERLAPVTIERLSWEELIPKYDHAQALFYLDPPYYGSEGDYGASLFNRSHFHRMAKLLASIEGTFLLSLNDHPDVRAIFADFAMCEFEVKYSVGGGDKQVDARELVISNLEQAKLDQVLAVRAGGR</sequence>
<dbReference type="Pfam" id="PF02086">
    <property type="entry name" value="MethyltransfD12"/>
    <property type="match status" value="1"/>
</dbReference>
<dbReference type="GO" id="GO:0009307">
    <property type="term" value="P:DNA restriction-modification system"/>
    <property type="evidence" value="ECO:0007669"/>
    <property type="project" value="InterPro"/>
</dbReference>
<comment type="similarity">
    <text evidence="1">Belongs to the N(4)/N(6)-methyltransferase family.</text>
</comment>
<dbReference type="GO" id="GO:0043565">
    <property type="term" value="F:sequence-specific DNA binding"/>
    <property type="evidence" value="ECO:0007669"/>
    <property type="project" value="TreeGrafter"/>
</dbReference>
<evidence type="ECO:0000256" key="2">
    <source>
        <dbReference type="ARBA" id="ARBA00011900"/>
    </source>
</evidence>
<dbReference type="InterPro" id="IPR012327">
    <property type="entry name" value="MeTrfase_D12"/>
</dbReference>
<dbReference type="InterPro" id="IPR023095">
    <property type="entry name" value="Ade_MeTrfase_dom_2"/>
</dbReference>
<evidence type="ECO:0000256" key="4">
    <source>
        <dbReference type="ARBA" id="ARBA00022679"/>
    </source>
</evidence>
<keyword evidence="4" id="KW-0808">Transferase</keyword>
<dbReference type="GO" id="GO:0009007">
    <property type="term" value="F:site-specific DNA-methyltransferase (adenine-specific) activity"/>
    <property type="evidence" value="ECO:0007669"/>
    <property type="project" value="UniProtKB-EC"/>
</dbReference>
<dbReference type="RefSeq" id="WP_115548005.1">
    <property type="nucleotide sequence ID" value="NZ_QRGP01000001.1"/>
</dbReference>
<proteinExistence type="inferred from homology"/>
<dbReference type="Proteomes" id="UP000263833">
    <property type="component" value="Unassembled WGS sequence"/>
</dbReference>
<keyword evidence="8" id="KW-1185">Reference proteome</keyword>
<accession>A0A371BFS3</accession>
<dbReference type="Gene3D" id="1.10.1020.10">
    <property type="entry name" value="Adenine-specific Methyltransferase, Domain 2"/>
    <property type="match status" value="1"/>
</dbReference>
<comment type="caution">
    <text evidence="7">The sequence shown here is derived from an EMBL/GenBank/DDBJ whole genome shotgun (WGS) entry which is preliminary data.</text>
</comment>
<dbReference type="GO" id="GO:0032259">
    <property type="term" value="P:methylation"/>
    <property type="evidence" value="ECO:0007669"/>
    <property type="project" value="UniProtKB-KW"/>
</dbReference>
<evidence type="ECO:0000313" key="7">
    <source>
        <dbReference type="EMBL" id="RDV06452.1"/>
    </source>
</evidence>
<dbReference type="PANTHER" id="PTHR30481:SF4">
    <property type="entry name" value="SITE-SPECIFIC DNA-METHYLTRANSFERASE (ADENINE-SPECIFIC)"/>
    <property type="match status" value="1"/>
</dbReference>
<dbReference type="Gene3D" id="3.40.50.150">
    <property type="entry name" value="Vaccinia Virus protein VP39"/>
    <property type="match status" value="1"/>
</dbReference>
<keyword evidence="3 7" id="KW-0489">Methyltransferase</keyword>
<dbReference type="EC" id="2.1.1.72" evidence="2"/>
<dbReference type="EMBL" id="QRGP01000001">
    <property type="protein sequence ID" value="RDV06452.1"/>
    <property type="molecule type" value="Genomic_DNA"/>
</dbReference>